<feature type="transmembrane region" description="Helical" evidence="2">
    <location>
        <begin position="55"/>
        <end position="75"/>
    </location>
</feature>
<proteinExistence type="predicted"/>
<dbReference type="KEGG" id="dli:dnl_07600"/>
<dbReference type="EMBL" id="CP061799">
    <property type="protein sequence ID" value="QTA78536.1"/>
    <property type="molecule type" value="Genomic_DNA"/>
</dbReference>
<name>A0A975GES6_9BACT</name>
<dbReference type="InterPro" id="IPR021731">
    <property type="entry name" value="AMIN_dom"/>
</dbReference>
<evidence type="ECO:0000256" key="2">
    <source>
        <dbReference type="SAM" id="Phobius"/>
    </source>
</evidence>
<evidence type="ECO:0000256" key="1">
    <source>
        <dbReference type="SAM" id="MobiDB-lite"/>
    </source>
</evidence>
<keyword evidence="5" id="KW-1185">Reference proteome</keyword>
<evidence type="ECO:0000313" key="4">
    <source>
        <dbReference type="EMBL" id="QTA78536.1"/>
    </source>
</evidence>
<evidence type="ECO:0000313" key="5">
    <source>
        <dbReference type="Proteomes" id="UP000663720"/>
    </source>
</evidence>
<gene>
    <name evidence="4" type="ORF">dnl_07600</name>
</gene>
<keyword evidence="2" id="KW-0472">Membrane</keyword>
<sequence length="307" mass="35108">MICRICGSDKITRSHRRGMEKIFKYVYPRTPYRCKECWSRFWIFENPFKTNLSKAIAGLAACILILLISWPFLAFNKKEPVQVEKKESSGSLFLTRGSGNQKPGTIQNDTQEQEDSIAGYEETDPEQTIDQTIDQTTEQLAEHEDKTESVPEISAQETETIPETGTIPAEDEIQPDSSVSSIDTKQLENKTNREIETKSQPLLQFRGLEISEADDSVNILLKTDKPKEKHKHFFISNPLPPRIVIDLPGKWKHLGNSVFKTKSHIISRVRVGKHSDFFRIVLDMKTDKRLFPSFKESPQGLIISIKE</sequence>
<dbReference type="Pfam" id="PF11741">
    <property type="entry name" value="AMIN"/>
    <property type="match status" value="1"/>
</dbReference>
<accession>A0A975GES6</accession>
<dbReference type="AlphaFoldDB" id="A0A975GES6"/>
<feature type="compositionally biased region" description="Low complexity" evidence="1">
    <location>
        <begin position="157"/>
        <end position="168"/>
    </location>
</feature>
<dbReference type="Gene3D" id="2.60.40.3500">
    <property type="match status" value="1"/>
</dbReference>
<keyword evidence="2" id="KW-0812">Transmembrane</keyword>
<feature type="domain" description="AMIN" evidence="3">
    <location>
        <begin position="209"/>
        <end position="303"/>
    </location>
</feature>
<evidence type="ECO:0000259" key="3">
    <source>
        <dbReference type="Pfam" id="PF11741"/>
    </source>
</evidence>
<feature type="compositionally biased region" description="Polar residues" evidence="1">
    <location>
        <begin position="175"/>
        <end position="184"/>
    </location>
</feature>
<feature type="compositionally biased region" description="Basic and acidic residues" evidence="1">
    <location>
        <begin position="140"/>
        <end position="149"/>
    </location>
</feature>
<reference evidence="4" key="1">
    <citation type="journal article" date="2021" name="Microb. Physiol.">
        <title>Proteogenomic Insights into the Physiology of Marine, Sulfate-Reducing, Filamentous Desulfonema limicola and Desulfonema magnum.</title>
        <authorList>
            <person name="Schnaars V."/>
            <person name="Wohlbrand L."/>
            <person name="Scheve S."/>
            <person name="Hinrichs C."/>
            <person name="Reinhardt R."/>
            <person name="Rabus R."/>
        </authorList>
    </citation>
    <scope>NUCLEOTIDE SEQUENCE</scope>
    <source>
        <strain evidence="4">5ac10</strain>
    </source>
</reference>
<dbReference type="RefSeq" id="WP_207690376.1">
    <property type="nucleotide sequence ID" value="NZ_CP061799.1"/>
</dbReference>
<protein>
    <submittedName>
        <fullName evidence="4">AMIN domain-containing protein</fullName>
    </submittedName>
</protein>
<dbReference type="Proteomes" id="UP000663720">
    <property type="component" value="Chromosome"/>
</dbReference>
<feature type="region of interest" description="Disordered" evidence="1">
    <location>
        <begin position="135"/>
        <end position="187"/>
    </location>
</feature>
<organism evidence="4 5">
    <name type="scientific">Desulfonema limicola</name>
    <dbReference type="NCBI Taxonomy" id="45656"/>
    <lineage>
        <taxon>Bacteria</taxon>
        <taxon>Pseudomonadati</taxon>
        <taxon>Thermodesulfobacteriota</taxon>
        <taxon>Desulfobacteria</taxon>
        <taxon>Desulfobacterales</taxon>
        <taxon>Desulfococcaceae</taxon>
        <taxon>Desulfonema</taxon>
    </lineage>
</organism>
<feature type="compositionally biased region" description="Polar residues" evidence="1">
    <location>
        <begin position="89"/>
        <end position="110"/>
    </location>
</feature>
<keyword evidence="2" id="KW-1133">Transmembrane helix</keyword>
<feature type="region of interest" description="Disordered" evidence="1">
    <location>
        <begin position="86"/>
        <end position="114"/>
    </location>
</feature>